<protein>
    <submittedName>
        <fullName evidence="2">DNA helix destabilizing protein</fullName>
    </submittedName>
</protein>
<evidence type="ECO:0000256" key="1">
    <source>
        <dbReference type="SAM" id="MobiDB-lite"/>
    </source>
</evidence>
<dbReference type="InterPro" id="IPR012340">
    <property type="entry name" value="NA-bd_OB-fold"/>
</dbReference>
<sequence length="182" mass="20112">MSTKVVTGLVRFSYVNIFNSRSFQAGQDAKYSICLLIPKKDKELVKKLKAAIDEAVQEGIASKWGGKKPASLKLPLRDGDEERAAEAPEYERMYFLNANSTKKPGIVDKDLNEILDPEEVYSGCWGRASINFYAFNTNGNRGVGVGLNNIQKIKDDEALGGARASAETDFGDDFEVDEDDDF</sequence>
<dbReference type="SUPFAM" id="SSF50249">
    <property type="entry name" value="Nucleic acid-binding proteins"/>
    <property type="match status" value="1"/>
</dbReference>
<name>A0A8S5LZU9_9CAUD</name>
<feature type="compositionally biased region" description="Acidic residues" evidence="1">
    <location>
        <begin position="169"/>
        <end position="182"/>
    </location>
</feature>
<dbReference type="InterPro" id="IPR022595">
    <property type="entry name" value="Enc34_ssDNA-bd"/>
</dbReference>
<organism evidence="2">
    <name type="scientific">Siphoviridae sp. ctr0N4</name>
    <dbReference type="NCBI Taxonomy" id="2826473"/>
    <lineage>
        <taxon>Viruses</taxon>
        <taxon>Duplodnaviria</taxon>
        <taxon>Heunggongvirae</taxon>
        <taxon>Uroviricota</taxon>
        <taxon>Caudoviricetes</taxon>
    </lineage>
</organism>
<dbReference type="EMBL" id="BK014786">
    <property type="protein sequence ID" value="DAD75585.1"/>
    <property type="molecule type" value="Genomic_DNA"/>
</dbReference>
<proteinExistence type="predicted"/>
<accession>A0A8S5LZU9</accession>
<reference evidence="2" key="1">
    <citation type="journal article" date="2021" name="Proc. Natl. Acad. Sci. U.S.A.">
        <title>A Catalog of Tens of Thousands of Viruses from Human Metagenomes Reveals Hidden Associations with Chronic Diseases.</title>
        <authorList>
            <person name="Tisza M.J."/>
            <person name="Buck C.B."/>
        </authorList>
    </citation>
    <scope>NUCLEOTIDE SEQUENCE</scope>
    <source>
        <strain evidence="2">Ctr0N4</strain>
    </source>
</reference>
<evidence type="ECO:0000313" key="2">
    <source>
        <dbReference type="EMBL" id="DAD75585.1"/>
    </source>
</evidence>
<dbReference type="Gene3D" id="2.40.50.140">
    <property type="entry name" value="Nucleic acid-binding proteins"/>
    <property type="match status" value="1"/>
</dbReference>
<feature type="region of interest" description="Disordered" evidence="1">
    <location>
        <begin position="161"/>
        <end position="182"/>
    </location>
</feature>
<dbReference type="Pfam" id="PF10991">
    <property type="entry name" value="Enc34_ssDNA-bd"/>
    <property type="match status" value="1"/>
</dbReference>